<dbReference type="EMBL" id="FUZV01000002">
    <property type="protein sequence ID" value="SKC79865.1"/>
    <property type="molecule type" value="Genomic_DNA"/>
</dbReference>
<dbReference type="CDD" id="cd14014">
    <property type="entry name" value="STKc_PknB_like"/>
    <property type="match status" value="1"/>
</dbReference>
<proteinExistence type="predicted"/>
<dbReference type="PROSITE" id="PS00108">
    <property type="entry name" value="PROTEIN_KINASE_ST"/>
    <property type="match status" value="1"/>
</dbReference>
<accession>A0A1T5LVI1</accession>
<dbReference type="SMART" id="SM00220">
    <property type="entry name" value="S_TKc"/>
    <property type="match status" value="1"/>
</dbReference>
<dbReference type="PROSITE" id="PS00107">
    <property type="entry name" value="PROTEIN_KINASE_ATP"/>
    <property type="match status" value="1"/>
</dbReference>
<feature type="domain" description="Protein kinase" evidence="6">
    <location>
        <begin position="41"/>
        <end position="314"/>
    </location>
</feature>
<dbReference type="InterPro" id="IPR011009">
    <property type="entry name" value="Kinase-like_dom_sf"/>
</dbReference>
<dbReference type="Gene3D" id="1.25.40.10">
    <property type="entry name" value="Tetratricopeptide repeat domain"/>
    <property type="match status" value="2"/>
</dbReference>
<keyword evidence="2 5" id="KW-0547">Nucleotide-binding</keyword>
<dbReference type="GO" id="GO:0005524">
    <property type="term" value="F:ATP binding"/>
    <property type="evidence" value="ECO:0007669"/>
    <property type="project" value="UniProtKB-UniRule"/>
</dbReference>
<organism evidence="7 8">
    <name type="scientific">Pseudoxanthomonas indica</name>
    <dbReference type="NCBI Taxonomy" id="428993"/>
    <lineage>
        <taxon>Bacteria</taxon>
        <taxon>Pseudomonadati</taxon>
        <taxon>Pseudomonadota</taxon>
        <taxon>Gammaproteobacteria</taxon>
        <taxon>Lysobacterales</taxon>
        <taxon>Lysobacteraceae</taxon>
        <taxon>Pseudoxanthomonas</taxon>
    </lineage>
</organism>
<dbReference type="STRING" id="428993.SAMN06296058_3139"/>
<evidence type="ECO:0000256" key="5">
    <source>
        <dbReference type="PROSITE-ProRule" id="PRU10141"/>
    </source>
</evidence>
<keyword evidence="3 7" id="KW-0418">Kinase</keyword>
<keyword evidence="4 5" id="KW-0067">ATP-binding</keyword>
<evidence type="ECO:0000256" key="3">
    <source>
        <dbReference type="ARBA" id="ARBA00022777"/>
    </source>
</evidence>
<evidence type="ECO:0000313" key="7">
    <source>
        <dbReference type="EMBL" id="SKC79865.1"/>
    </source>
</evidence>
<dbReference type="Gene3D" id="1.10.510.10">
    <property type="entry name" value="Transferase(Phosphotransferase) domain 1"/>
    <property type="match status" value="1"/>
</dbReference>
<keyword evidence="1" id="KW-0808">Transferase</keyword>
<evidence type="ECO:0000313" key="8">
    <source>
        <dbReference type="Proteomes" id="UP000190341"/>
    </source>
</evidence>
<evidence type="ECO:0000256" key="2">
    <source>
        <dbReference type="ARBA" id="ARBA00022741"/>
    </source>
</evidence>
<dbReference type="InterPro" id="IPR008271">
    <property type="entry name" value="Ser/Thr_kinase_AS"/>
</dbReference>
<evidence type="ECO:0000256" key="1">
    <source>
        <dbReference type="ARBA" id="ARBA00022679"/>
    </source>
</evidence>
<dbReference type="Pfam" id="PF13374">
    <property type="entry name" value="TPR_10"/>
    <property type="match status" value="2"/>
</dbReference>
<dbReference type="InterPro" id="IPR011990">
    <property type="entry name" value="TPR-like_helical_dom_sf"/>
</dbReference>
<evidence type="ECO:0000256" key="4">
    <source>
        <dbReference type="ARBA" id="ARBA00022840"/>
    </source>
</evidence>
<name>A0A1T5LVI1_9GAMM</name>
<protein>
    <submittedName>
        <fullName evidence="7">Non-specific serine/threonine protein kinase/serine/threonine protein kinase</fullName>
    </submittedName>
</protein>
<keyword evidence="8" id="KW-1185">Reference proteome</keyword>
<evidence type="ECO:0000259" key="6">
    <source>
        <dbReference type="PROSITE" id="PS50011"/>
    </source>
</evidence>
<dbReference type="InterPro" id="IPR000719">
    <property type="entry name" value="Prot_kinase_dom"/>
</dbReference>
<dbReference type="InterPro" id="IPR017441">
    <property type="entry name" value="Protein_kinase_ATP_BS"/>
</dbReference>
<dbReference type="RefSeq" id="WP_079725508.1">
    <property type="nucleotide sequence ID" value="NZ_BMCL01000001.1"/>
</dbReference>
<keyword evidence="7" id="KW-0723">Serine/threonine-protein kinase</keyword>
<sequence length="896" mass="97425">MSAAPPPAEDPEATELLVTQLSDAAPEGASGFAPGMRLGAYRLDALLGQGGMGEVYRAEQLEPVRRTVALKLLRGRRLDARHLAYFEIERQLLAQMRHPAIAQIYDAGTTADGVPYFAMEFSEGVTVTRFCAEQALSLRERLALFLRICEGVQHAHHKGVIHRDLKPGNLLVDRVDGRPMPKIIDFGIAMVASRSFDGPQERAGTPVYMSPEQAAGDLAAIDTRSDVYALGVLLHELLAGARPGADSDGMTELASQTLETLPPDNPRLAGMARAPLRRALRAELDWVVAKAMRHEREDRYASVGELAADVRRFLQGEPLLAVPSSRRYRAGKFIGRHRTAMLAASVVLCALVAGLGLSVYGLMQAREQRALAELRSRELERVAGFQQAMLQDIDIEAMGAGLSTALRDQWLQRSVEERAALDRILAQASSADVARRMIDRNLLVHADAAITRDFADQPALAADLRESIARVHSALGMPNEAAAGFARVAEFRTTAFGEADPRTLAARRGQADALLSAGHVDAGAVIITRARPLAERLPLNDATRVGFALAQADVLSARGERERARRQLQALHDALVAVHGERDLASMDVLNALANQQRAVGDLAQARANMEKLVPLRVAVQGAEHKDSLAAQGNLAVMRMLSGEKEGAVALQRELVAIQTRRLGAEHPITLHARSTLGSMLSDSGQAEEALPLMTAVLAARERVLGAEHPLTLRTRLNLATTYARLEDFKAALPLEQQVLEARTRLLGASHPDTLSVVINHAGTLLHDDQPQASLDLLDKAIPLGREVMGVKHPQWQRALLIRADANMEVGQQARAIAAYRELLDVRQHLLGDQHPETVHAAWNLVDAYESLNQTAQARAVDDRYLQPLLKSDPALLSEPLAALATAMRREGRITH</sequence>
<dbReference type="GO" id="GO:0004674">
    <property type="term" value="F:protein serine/threonine kinase activity"/>
    <property type="evidence" value="ECO:0007669"/>
    <property type="project" value="UniProtKB-KW"/>
</dbReference>
<dbReference type="SUPFAM" id="SSF48452">
    <property type="entry name" value="TPR-like"/>
    <property type="match status" value="2"/>
</dbReference>
<dbReference type="PANTHER" id="PTHR43289">
    <property type="entry name" value="MITOGEN-ACTIVATED PROTEIN KINASE KINASE KINASE 20-RELATED"/>
    <property type="match status" value="1"/>
</dbReference>
<dbReference type="SUPFAM" id="SSF56112">
    <property type="entry name" value="Protein kinase-like (PK-like)"/>
    <property type="match status" value="1"/>
</dbReference>
<dbReference type="OrthoDB" id="9801841at2"/>
<dbReference type="Pfam" id="PF13424">
    <property type="entry name" value="TPR_12"/>
    <property type="match status" value="1"/>
</dbReference>
<feature type="binding site" evidence="5">
    <location>
        <position position="71"/>
    </location>
    <ligand>
        <name>ATP</name>
        <dbReference type="ChEBI" id="CHEBI:30616"/>
    </ligand>
</feature>
<dbReference type="AlphaFoldDB" id="A0A1T5LVI1"/>
<dbReference type="PANTHER" id="PTHR43289:SF6">
    <property type="entry name" value="SERINE_THREONINE-PROTEIN KINASE NEKL-3"/>
    <property type="match status" value="1"/>
</dbReference>
<dbReference type="Proteomes" id="UP000190341">
    <property type="component" value="Unassembled WGS sequence"/>
</dbReference>
<gene>
    <name evidence="7" type="ORF">SAMN06296058_3139</name>
</gene>
<reference evidence="7 8" key="1">
    <citation type="submission" date="2017-02" db="EMBL/GenBank/DDBJ databases">
        <authorList>
            <person name="Peterson S.W."/>
        </authorList>
    </citation>
    <scope>NUCLEOTIDE SEQUENCE [LARGE SCALE GENOMIC DNA]</scope>
    <source>
        <strain evidence="7 8">P15</strain>
    </source>
</reference>
<dbReference type="Gene3D" id="3.30.200.20">
    <property type="entry name" value="Phosphorylase Kinase, domain 1"/>
    <property type="match status" value="1"/>
</dbReference>
<dbReference type="PROSITE" id="PS50011">
    <property type="entry name" value="PROTEIN_KINASE_DOM"/>
    <property type="match status" value="1"/>
</dbReference>
<dbReference type="Pfam" id="PF00069">
    <property type="entry name" value="Pkinase"/>
    <property type="match status" value="1"/>
</dbReference>